<organism evidence="3 4">
    <name type="scientific">Yimella lutea</name>
    <dbReference type="NCBI Taxonomy" id="587872"/>
    <lineage>
        <taxon>Bacteria</taxon>
        <taxon>Bacillati</taxon>
        <taxon>Actinomycetota</taxon>
        <taxon>Actinomycetes</taxon>
        <taxon>Micrococcales</taxon>
        <taxon>Dermacoccaceae</taxon>
        <taxon>Yimella</taxon>
    </lineage>
</organism>
<dbReference type="EMBL" id="VFMO01000001">
    <property type="protein sequence ID" value="TQJ14199.1"/>
    <property type="molecule type" value="Genomic_DNA"/>
</dbReference>
<evidence type="ECO:0000256" key="1">
    <source>
        <dbReference type="SAM" id="Phobius"/>
    </source>
</evidence>
<gene>
    <name evidence="3" type="ORF">FB459_1646</name>
</gene>
<feature type="transmembrane region" description="Helical" evidence="1">
    <location>
        <begin position="242"/>
        <end position="262"/>
    </location>
</feature>
<evidence type="ECO:0000259" key="2">
    <source>
        <dbReference type="Pfam" id="PF06724"/>
    </source>
</evidence>
<comment type="caution">
    <text evidence="3">The sequence shown here is derived from an EMBL/GenBank/DDBJ whole genome shotgun (WGS) entry which is preliminary data.</text>
</comment>
<feature type="transmembrane region" description="Helical" evidence="1">
    <location>
        <begin position="153"/>
        <end position="171"/>
    </location>
</feature>
<accession>A0A542EFW6</accession>
<feature type="domain" description="DUF1206" evidence="2">
    <location>
        <begin position="196"/>
        <end position="263"/>
    </location>
</feature>
<keyword evidence="1" id="KW-0472">Membrane</keyword>
<dbReference type="InterPro" id="IPR009597">
    <property type="entry name" value="DUF1206"/>
</dbReference>
<feature type="transmembrane region" description="Helical" evidence="1">
    <location>
        <begin position="21"/>
        <end position="42"/>
    </location>
</feature>
<dbReference type="Proteomes" id="UP000320806">
    <property type="component" value="Unassembled WGS sequence"/>
</dbReference>
<evidence type="ECO:0000313" key="3">
    <source>
        <dbReference type="EMBL" id="TQJ14199.1"/>
    </source>
</evidence>
<evidence type="ECO:0000313" key="4">
    <source>
        <dbReference type="Proteomes" id="UP000320806"/>
    </source>
</evidence>
<dbReference type="RefSeq" id="WP_141928080.1">
    <property type="nucleotide sequence ID" value="NZ_BAABCI010000034.1"/>
</dbReference>
<dbReference type="Pfam" id="PF06724">
    <property type="entry name" value="DUF1206"/>
    <property type="match status" value="3"/>
</dbReference>
<keyword evidence="1" id="KW-1133">Transmembrane helix</keyword>
<feature type="transmembrane region" description="Helical" evidence="1">
    <location>
        <begin position="70"/>
        <end position="87"/>
    </location>
</feature>
<name>A0A542EFW6_9MICO</name>
<reference evidence="3 4" key="1">
    <citation type="submission" date="2019-06" db="EMBL/GenBank/DDBJ databases">
        <title>Sequencing the genomes of 1000 actinobacteria strains.</title>
        <authorList>
            <person name="Klenk H.-P."/>
        </authorList>
    </citation>
    <scope>NUCLEOTIDE SEQUENCE [LARGE SCALE GENOMIC DNA]</scope>
    <source>
        <strain evidence="3 4">DSM 19828</strain>
    </source>
</reference>
<feature type="domain" description="DUF1206" evidence="2">
    <location>
        <begin position="25"/>
        <end position="92"/>
    </location>
</feature>
<keyword evidence="4" id="KW-1185">Reference proteome</keyword>
<keyword evidence="1" id="KW-0812">Transmembrane</keyword>
<feature type="domain" description="DUF1206" evidence="2">
    <location>
        <begin position="110"/>
        <end position="175"/>
    </location>
</feature>
<dbReference type="OrthoDB" id="4552598at2"/>
<protein>
    <submittedName>
        <fullName evidence="3">Uncharacterized protein DUF1206</fullName>
    </submittedName>
</protein>
<dbReference type="AlphaFoldDB" id="A0A542EFW6"/>
<sequence>MNQRDVEGAARQVGDSKVVECGARVGFAASGLLHLLMAWIAVRIAWSKGGGSADQTGALGNLSGQPGGKVILWVLVVGFVLLALWHLTEAATGSPGTEAKDRAKDAVQDVAKTVLFMGLAWTTYKFASGGSSSSSGNTRDFTAKLMHQPFGRVLVAIIGLVILGVGAYHLYKGWTEKFREDLQGNPGDAVIHAGRIGYVAKGIALTIVGGLFVVGGAKGSTKETTGLDGALRTLLEQPFGKILLTVVALGIACYGIYSFACAKFAKV</sequence>
<proteinExistence type="predicted"/>